<evidence type="ECO:0000313" key="1">
    <source>
        <dbReference type="EMBL" id="TGK52459.1"/>
    </source>
</evidence>
<keyword evidence="2" id="KW-1185">Reference proteome</keyword>
<name>A0ABY2LB67_9LEPT</name>
<protein>
    <submittedName>
        <fullName evidence="1">Uncharacterized protein</fullName>
    </submittedName>
</protein>
<accession>A0ABY2LB67</accession>
<gene>
    <name evidence="1" type="ORF">EHQ10_01525</name>
</gene>
<dbReference type="Proteomes" id="UP000297617">
    <property type="component" value="Unassembled WGS sequence"/>
</dbReference>
<sequence length="281" mass="32524">MYPPNSSILYSILRDQAKKDEILWLDSINKTDPKELLASFVKAPRHLGKSIIYQSNFNLIPEIPGFHVDQWNLVRLSRVWFLTFLFALPKEEFIKKVETLFDTAELNELVALFSALPLLPYPEVWLAKATDAVRSNMGSVFDAIALNNPFPYHNFTELAWNQLVLKTIFNNKPIELVYGLSKRKNLNLSLSIIDFIKERWAAGREVPSNVWQLVVPFLSESEITLIESLFQSQREEDLIAASLVCHEMNHKGFQTLLIKYPKYKEDIQKGKWNWSNLVTLP</sequence>
<dbReference type="NCBIfam" id="NF035938">
    <property type="entry name" value="EboA_domain"/>
    <property type="match status" value="1"/>
</dbReference>
<dbReference type="EMBL" id="RQFD01000003">
    <property type="protein sequence ID" value="TGK52459.1"/>
    <property type="molecule type" value="Genomic_DNA"/>
</dbReference>
<reference evidence="2" key="1">
    <citation type="journal article" date="2019" name="PLoS Negl. Trop. Dis.">
        <title>Revisiting the worldwide diversity of Leptospira species in the environment.</title>
        <authorList>
            <person name="Vincent A.T."/>
            <person name="Schiettekatte O."/>
            <person name="Bourhy P."/>
            <person name="Veyrier F.J."/>
            <person name="Picardeau M."/>
        </authorList>
    </citation>
    <scope>NUCLEOTIDE SEQUENCE [LARGE SCALE GENOMIC DNA]</scope>
    <source>
        <strain evidence="2">201800295</strain>
    </source>
</reference>
<evidence type="ECO:0000313" key="2">
    <source>
        <dbReference type="Proteomes" id="UP000297617"/>
    </source>
</evidence>
<dbReference type="RefSeq" id="WP_135753025.1">
    <property type="nucleotide sequence ID" value="NZ_RQFD01000003.1"/>
</dbReference>
<organism evidence="1 2">
    <name type="scientific">Leptospira bouyouniensis</name>
    <dbReference type="NCBI Taxonomy" id="2484911"/>
    <lineage>
        <taxon>Bacteria</taxon>
        <taxon>Pseudomonadati</taxon>
        <taxon>Spirochaetota</taxon>
        <taxon>Spirochaetia</taxon>
        <taxon>Leptospirales</taxon>
        <taxon>Leptospiraceae</taxon>
        <taxon>Leptospira</taxon>
    </lineage>
</organism>
<proteinExistence type="predicted"/>
<dbReference type="InterPro" id="IPR047715">
    <property type="entry name" value="EboA_dom"/>
</dbReference>
<comment type="caution">
    <text evidence="1">The sequence shown here is derived from an EMBL/GenBank/DDBJ whole genome shotgun (WGS) entry which is preliminary data.</text>
</comment>